<feature type="region of interest" description="Disordered" evidence="2">
    <location>
        <begin position="178"/>
        <end position="197"/>
    </location>
</feature>
<reference evidence="5" key="1">
    <citation type="submission" date="2020-09" db="EMBL/GenBank/DDBJ databases">
        <authorList>
            <person name="Kim M.K."/>
        </authorList>
    </citation>
    <scope>NUCLEOTIDE SEQUENCE</scope>
    <source>
        <strain evidence="5">BT702</strain>
    </source>
</reference>
<dbReference type="PROSITE" id="PS51123">
    <property type="entry name" value="OMPA_2"/>
    <property type="match status" value="1"/>
</dbReference>
<dbReference type="CDD" id="cd07185">
    <property type="entry name" value="OmpA_C-like"/>
    <property type="match status" value="1"/>
</dbReference>
<dbReference type="InterPro" id="IPR050330">
    <property type="entry name" value="Bact_OuterMem_StrucFunc"/>
</dbReference>
<proteinExistence type="predicted"/>
<dbReference type="Pfam" id="PF00691">
    <property type="entry name" value="OmpA"/>
    <property type="match status" value="2"/>
</dbReference>
<accession>A0A926Y3Q9</accession>
<keyword evidence="3" id="KW-0812">Transmembrane</keyword>
<comment type="caution">
    <text evidence="5">The sequence shown here is derived from an EMBL/GenBank/DDBJ whole genome shotgun (WGS) entry which is preliminary data.</text>
</comment>
<dbReference type="PANTHER" id="PTHR30329">
    <property type="entry name" value="STATOR ELEMENT OF FLAGELLAR MOTOR COMPLEX"/>
    <property type="match status" value="1"/>
</dbReference>
<keyword evidence="6" id="KW-1185">Reference proteome</keyword>
<dbReference type="EMBL" id="JACWZY010000031">
    <property type="protein sequence ID" value="MBD2704372.1"/>
    <property type="molecule type" value="Genomic_DNA"/>
</dbReference>
<feature type="region of interest" description="Disordered" evidence="2">
    <location>
        <begin position="303"/>
        <end position="327"/>
    </location>
</feature>
<protein>
    <submittedName>
        <fullName evidence="5">OmpA family protein</fullName>
    </submittedName>
</protein>
<keyword evidence="1 3" id="KW-0472">Membrane</keyword>
<dbReference type="InterPro" id="IPR006665">
    <property type="entry name" value="OmpA-like"/>
</dbReference>
<evidence type="ECO:0000313" key="6">
    <source>
        <dbReference type="Proteomes" id="UP000598820"/>
    </source>
</evidence>
<gene>
    <name evidence="5" type="ORF">IC229_27275</name>
</gene>
<name>A0A926Y3Q9_9BACT</name>
<organism evidence="5 6">
    <name type="scientific">Spirosoma profusum</name>
    <dbReference type="NCBI Taxonomy" id="2771354"/>
    <lineage>
        <taxon>Bacteria</taxon>
        <taxon>Pseudomonadati</taxon>
        <taxon>Bacteroidota</taxon>
        <taxon>Cytophagia</taxon>
        <taxon>Cytophagales</taxon>
        <taxon>Cytophagaceae</taxon>
        <taxon>Spirosoma</taxon>
    </lineage>
</organism>
<evidence type="ECO:0000256" key="3">
    <source>
        <dbReference type="SAM" id="Phobius"/>
    </source>
</evidence>
<dbReference type="SUPFAM" id="SSF103088">
    <property type="entry name" value="OmpA-like"/>
    <property type="match status" value="2"/>
</dbReference>
<evidence type="ECO:0000256" key="2">
    <source>
        <dbReference type="SAM" id="MobiDB-lite"/>
    </source>
</evidence>
<feature type="domain" description="OmpA-like" evidence="4">
    <location>
        <begin position="219"/>
        <end position="335"/>
    </location>
</feature>
<feature type="compositionally biased region" description="Basic and acidic residues" evidence="2">
    <location>
        <begin position="306"/>
        <end position="316"/>
    </location>
</feature>
<dbReference type="InterPro" id="IPR036737">
    <property type="entry name" value="OmpA-like_sf"/>
</dbReference>
<sequence length="335" mass="36288">MFANKTPWIILLILWMLGSTWWHVCKIKQLCVEDAQPSVTTSDPEATTPPGADGYTIADGNLFRLDFPGQFTFAKSGANANMNSLGGSLDELTAYLKKNPGRNVEVIGYYVSDESNTTSFANLGLARAEGMKQYMVQQGIPAASITTKGVERNMPYTAKGDSLVGGLDFAFSGGTNTTPVDETTAATAPEPATTSAATTPPAILTLTGATTERELAESQKFKSIFEPIDLYFPLAEANYIKTAETVKFFEEAIHYLADHKDKKLQLTGHTDDSGPDDVNMRLSRDRANDVKARLRKAGVSSSQIEIRAKGETEPKADNSTMSGRKANRRVSVVVL</sequence>
<evidence type="ECO:0000256" key="1">
    <source>
        <dbReference type="PROSITE-ProRule" id="PRU00473"/>
    </source>
</evidence>
<evidence type="ECO:0000313" key="5">
    <source>
        <dbReference type="EMBL" id="MBD2704372.1"/>
    </source>
</evidence>
<keyword evidence="3" id="KW-1133">Transmembrane helix</keyword>
<dbReference type="AlphaFoldDB" id="A0A926Y3Q9"/>
<dbReference type="GO" id="GO:0016020">
    <property type="term" value="C:membrane"/>
    <property type="evidence" value="ECO:0007669"/>
    <property type="project" value="UniProtKB-UniRule"/>
</dbReference>
<evidence type="ECO:0000259" key="4">
    <source>
        <dbReference type="PROSITE" id="PS51123"/>
    </source>
</evidence>
<dbReference type="Proteomes" id="UP000598820">
    <property type="component" value="Unassembled WGS sequence"/>
</dbReference>
<dbReference type="RefSeq" id="WP_190890898.1">
    <property type="nucleotide sequence ID" value="NZ_JACWZY010000031.1"/>
</dbReference>
<dbReference type="Gene3D" id="3.30.1330.60">
    <property type="entry name" value="OmpA-like domain"/>
    <property type="match status" value="2"/>
</dbReference>
<dbReference type="PANTHER" id="PTHR30329:SF21">
    <property type="entry name" value="LIPOPROTEIN YIAD-RELATED"/>
    <property type="match status" value="1"/>
</dbReference>
<feature type="transmembrane region" description="Helical" evidence="3">
    <location>
        <begin position="7"/>
        <end position="24"/>
    </location>
</feature>